<dbReference type="KEGG" id="panr:A7J50_0726"/>
<dbReference type="Proteomes" id="UP000077829">
    <property type="component" value="Chromosome"/>
</dbReference>
<accession>A0A172YVK6</accession>
<dbReference type="RefSeq" id="WP_064450595.1">
    <property type="nucleotide sequence ID" value="NZ_CP015600.1"/>
</dbReference>
<evidence type="ECO:0000313" key="2">
    <source>
        <dbReference type="Proteomes" id="UP000077829"/>
    </source>
</evidence>
<dbReference type="PATRIC" id="fig|219572.3.peg.741"/>
<organism evidence="1 2">
    <name type="scientific">Pseudomonas antarctica</name>
    <dbReference type="NCBI Taxonomy" id="219572"/>
    <lineage>
        <taxon>Bacteria</taxon>
        <taxon>Pseudomonadati</taxon>
        <taxon>Pseudomonadota</taxon>
        <taxon>Gammaproteobacteria</taxon>
        <taxon>Pseudomonadales</taxon>
        <taxon>Pseudomonadaceae</taxon>
        <taxon>Pseudomonas</taxon>
    </lineage>
</organism>
<gene>
    <name evidence="1" type="ORF">A7J50_0726</name>
</gene>
<reference evidence="1 2" key="1">
    <citation type="submission" date="2016-05" db="EMBL/GenBank/DDBJ databases">
        <title>Complete genome sequence of Pseudomonas antarctica PAMC 27494.</title>
        <authorList>
            <person name="Lee J."/>
        </authorList>
    </citation>
    <scope>NUCLEOTIDE SEQUENCE [LARGE SCALE GENOMIC DNA]</scope>
    <source>
        <strain evidence="1 2">PAMC 27494</strain>
    </source>
</reference>
<dbReference type="AlphaFoldDB" id="A0A172YVK6"/>
<proteinExistence type="predicted"/>
<sequence>MNALIIHWARGREDSLTLFEDGHAITLQRLSGTLRLGVQLTLHRPDNAQLETWMRPGEPSLNHFQGALAQAPDSGALWLVQCLPLPDDLDDKHVLSGVENLLNQRDAWRAMIARQLRPALPRPSLSLRSLAH</sequence>
<protein>
    <submittedName>
        <fullName evidence="1">Type III secretion protein RspG</fullName>
    </submittedName>
</protein>
<evidence type="ECO:0000313" key="1">
    <source>
        <dbReference type="EMBL" id="ANF84170.1"/>
    </source>
</evidence>
<dbReference type="EMBL" id="CP015600">
    <property type="protein sequence ID" value="ANF84170.1"/>
    <property type="molecule type" value="Genomic_DNA"/>
</dbReference>
<dbReference type="STRING" id="219572.A7J50_0726"/>
<name>A0A172YVK6_9PSED</name>